<organism evidence="4 5">
    <name type="scientific">Marinitenerispora sediminis</name>
    <dbReference type="NCBI Taxonomy" id="1931232"/>
    <lineage>
        <taxon>Bacteria</taxon>
        <taxon>Bacillati</taxon>
        <taxon>Actinomycetota</taxon>
        <taxon>Actinomycetes</taxon>
        <taxon>Streptosporangiales</taxon>
        <taxon>Nocardiopsidaceae</taxon>
        <taxon>Marinitenerispora</taxon>
    </lineage>
</organism>
<proteinExistence type="predicted"/>
<feature type="compositionally biased region" description="Polar residues" evidence="2">
    <location>
        <begin position="944"/>
        <end position="955"/>
    </location>
</feature>
<feature type="region of interest" description="Disordered" evidence="2">
    <location>
        <begin position="1241"/>
        <end position="1302"/>
    </location>
</feature>
<keyword evidence="1" id="KW-0175">Coiled coil</keyword>
<feature type="compositionally biased region" description="Basic and acidic residues" evidence="2">
    <location>
        <begin position="1431"/>
        <end position="1445"/>
    </location>
</feature>
<feature type="region of interest" description="Disordered" evidence="2">
    <location>
        <begin position="2235"/>
        <end position="2294"/>
    </location>
</feature>
<feature type="compositionally biased region" description="Basic and acidic residues" evidence="2">
    <location>
        <begin position="108"/>
        <end position="229"/>
    </location>
</feature>
<feature type="compositionally biased region" description="Acidic residues" evidence="2">
    <location>
        <begin position="2672"/>
        <end position="2682"/>
    </location>
</feature>
<feature type="region of interest" description="Disordered" evidence="2">
    <location>
        <begin position="108"/>
        <end position="231"/>
    </location>
</feature>
<feature type="non-terminal residue" evidence="4">
    <location>
        <position position="2832"/>
    </location>
</feature>
<feature type="compositionally biased region" description="Basic and acidic residues" evidence="2">
    <location>
        <begin position="2000"/>
        <end position="2013"/>
    </location>
</feature>
<dbReference type="EMBL" id="QEIN01000296">
    <property type="protein sequence ID" value="RCV50118.1"/>
    <property type="molecule type" value="Genomic_DNA"/>
</dbReference>
<feature type="compositionally biased region" description="Basic and acidic residues" evidence="2">
    <location>
        <begin position="1456"/>
        <end position="1468"/>
    </location>
</feature>
<feature type="compositionally biased region" description="Basic residues" evidence="2">
    <location>
        <begin position="1810"/>
        <end position="1820"/>
    </location>
</feature>
<protein>
    <recommendedName>
        <fullName evidence="3">ADP ribosyltransferase domain-containing protein</fullName>
    </recommendedName>
</protein>
<feature type="compositionally biased region" description="Low complexity" evidence="2">
    <location>
        <begin position="1570"/>
        <end position="1583"/>
    </location>
</feature>
<name>A0A368SYU6_9ACTN</name>
<dbReference type="PROSITE" id="PS51996">
    <property type="entry name" value="TR_MART"/>
    <property type="match status" value="1"/>
</dbReference>
<evidence type="ECO:0000259" key="3">
    <source>
        <dbReference type="Pfam" id="PF03496"/>
    </source>
</evidence>
<feature type="compositionally biased region" description="Basic and acidic residues" evidence="2">
    <location>
        <begin position="325"/>
        <end position="338"/>
    </location>
</feature>
<dbReference type="InterPro" id="IPR003540">
    <property type="entry name" value="ADP-ribosyltransferase"/>
</dbReference>
<feature type="compositionally biased region" description="Basic and acidic residues" evidence="2">
    <location>
        <begin position="1094"/>
        <end position="1107"/>
    </location>
</feature>
<gene>
    <name evidence="4" type="ORF">DEF24_24585</name>
</gene>
<dbReference type="Proteomes" id="UP000253318">
    <property type="component" value="Unassembled WGS sequence"/>
</dbReference>
<feature type="compositionally biased region" description="Basic and acidic residues" evidence="2">
    <location>
        <begin position="1954"/>
        <end position="1969"/>
    </location>
</feature>
<dbReference type="SUPFAM" id="SSF56399">
    <property type="entry name" value="ADP-ribosylation"/>
    <property type="match status" value="1"/>
</dbReference>
<feature type="domain" description="ADP ribosyltransferase" evidence="3">
    <location>
        <begin position="2463"/>
        <end position="2626"/>
    </location>
</feature>
<feature type="coiled-coil region" evidence="1">
    <location>
        <begin position="2131"/>
        <end position="2231"/>
    </location>
</feature>
<feature type="compositionally biased region" description="Basic and acidic residues" evidence="2">
    <location>
        <begin position="1728"/>
        <end position="1744"/>
    </location>
</feature>
<feature type="region of interest" description="Disordered" evidence="2">
    <location>
        <begin position="2795"/>
        <end position="2832"/>
    </location>
</feature>
<feature type="compositionally biased region" description="Basic and acidic residues" evidence="2">
    <location>
        <begin position="7"/>
        <end position="22"/>
    </location>
</feature>
<feature type="compositionally biased region" description="Low complexity" evidence="2">
    <location>
        <begin position="2683"/>
        <end position="2708"/>
    </location>
</feature>
<feature type="compositionally biased region" description="Basic residues" evidence="2">
    <location>
        <begin position="1970"/>
        <end position="1982"/>
    </location>
</feature>
<feature type="region of interest" description="Disordered" evidence="2">
    <location>
        <begin position="556"/>
        <end position="582"/>
    </location>
</feature>
<feature type="compositionally biased region" description="Low complexity" evidence="2">
    <location>
        <begin position="2235"/>
        <end position="2245"/>
    </location>
</feature>
<feature type="compositionally biased region" description="Basic and acidic residues" evidence="2">
    <location>
        <begin position="563"/>
        <end position="582"/>
    </location>
</feature>
<feature type="region of interest" description="Disordered" evidence="2">
    <location>
        <begin position="2650"/>
        <end position="2727"/>
    </location>
</feature>
<feature type="region of interest" description="Disordered" evidence="2">
    <location>
        <begin position="1786"/>
        <end position="2036"/>
    </location>
</feature>
<dbReference type="SUPFAM" id="SSF56954">
    <property type="entry name" value="Outer membrane efflux proteins (OEP)"/>
    <property type="match status" value="1"/>
</dbReference>
<feature type="compositionally biased region" description="Polar residues" evidence="2">
    <location>
        <begin position="1247"/>
        <end position="1266"/>
    </location>
</feature>
<feature type="compositionally biased region" description="Basic residues" evidence="2">
    <location>
        <begin position="2025"/>
        <end position="2034"/>
    </location>
</feature>
<feature type="compositionally biased region" description="Basic and acidic residues" evidence="2">
    <location>
        <begin position="2806"/>
        <end position="2832"/>
    </location>
</feature>
<feature type="compositionally biased region" description="Basic residues" evidence="2">
    <location>
        <begin position="1787"/>
        <end position="1797"/>
    </location>
</feature>
<feature type="region of interest" description="Disordered" evidence="2">
    <location>
        <begin position="1700"/>
        <end position="1749"/>
    </location>
</feature>
<feature type="compositionally biased region" description="Low complexity" evidence="2">
    <location>
        <begin position="2014"/>
        <end position="2024"/>
    </location>
</feature>
<evidence type="ECO:0000313" key="5">
    <source>
        <dbReference type="Proteomes" id="UP000253318"/>
    </source>
</evidence>
<feature type="compositionally biased region" description="Basic residues" evidence="2">
    <location>
        <begin position="1829"/>
        <end position="1842"/>
    </location>
</feature>
<feature type="region of interest" description="Disordered" evidence="2">
    <location>
        <begin position="324"/>
        <end position="362"/>
    </location>
</feature>
<dbReference type="Pfam" id="PF03496">
    <property type="entry name" value="ADPrib_exo_Tox"/>
    <property type="match status" value="1"/>
</dbReference>
<feature type="region of interest" description="Disordered" evidence="2">
    <location>
        <begin position="1411"/>
        <end position="1471"/>
    </location>
</feature>
<feature type="compositionally biased region" description="Low complexity" evidence="2">
    <location>
        <begin position="2265"/>
        <end position="2285"/>
    </location>
</feature>
<feature type="non-terminal residue" evidence="4">
    <location>
        <position position="1"/>
    </location>
</feature>
<sequence>AVTAADEAARQARDTMERDQRNMWRDQLDLARAQDGLGDALARNIEAGQAWNRAFRAYHDARLSHYARTSETADSLREEARERRNEAQQRLNDLRRERDRIRELIQELRDNRPDPEDAAAVRRYDEQRAHVEERTQTLPREGEQAERDLQRARAEFGDRTREAKHARDDLALVREEHGKARTHAEQEGDRYREDSARIDELDGADERAEELQRQVDAAERDSGKSREDDLGTYSRQLDHLLGNELLERNRVRLNVPGSGGRHALDNLLDRFRPGLPAGLANFDAFADRFRSDFAANPYPFYGDRGHTVRIGDDSVTLKLRSANNDWRRSGDPHVRPDDSVPDLSNTDTATREVSHTDTRSAGARRTVGGGIYINPMPAGPAMVVGPAIAPSAAFSLNQPSTNQTVAQQASTQTETSVGGKAVDYATELVAELTVDSDRTTGDDEGVALHGTQTVREPGGLSMTVELGDRASDAPARIRLHDPFAPGERPDGAQDIGTRAPGGHTAKVNGIYHAQDGAPDDADGPRTTMADWVADYLNQPQRRSLWDSIKDRLPNFMRRHRPDPRRADQVREQLSEESVRDMLRDASRGPEYLSFVDNTGRTRLAKMWSVPTDFTRIPDAPAKLDLKDKTSSAKSTDSRFLRGDSFNPGIGVGAVVQIVGNLFRLEMPMVEYRHERSRGLGNARQSGGTTSVAAETGDTAMYDVRRNVYLQFDGEATPHRFTGTTVDVLGVDDAQLLADPHRNDADARERADHVPAYPHLRRDRPDHLGGTTVRGITWRSGHRYTRWDPAGQPADGTDGTAAPPHRTVFDAYAQQVLEGIARKYPGLVVPEMARTKDDFAHRPDGEHDDAFFSRENHFRRSHPIAVYNTLRVLRAASERNLSDPARADTWLNEGIDVHLIETADINPDLSNFNPWDPDKEGWFLPDVVTVRLKATPRGREFGGTVTKNHTSGSAEGTSGRGRVEEHGRSHTGGVRVRGVYRDIPSQDPRGMPGVQGGIGVRGHVTHQSTRGLETGGADKVTSEFKDEGDTDIWRYDLDLHAEMGKFRKTDDLPPGTPPIRTRYDGHRVDLLTTANGQPVAIHARMELETPAQLDPHARETEASGRPEPDEADSTRLTSDRAKNMINGGRPDTPVRTPQAAGLDTIPTYTQKISTTVGDVDLRQRIYGVLDGAPGLQRFLKERAGHDFYPAHYSADQLASHSDRLLAAPPGYRSRNWMRDFFFSGRHTTALFADRTDATFHDPRPNSALKISSQHDTNISRSRGSSWTAGVETEVRGAGNPNPSAESLRAGQDANDPGRGKLRADQANAPTTQAIWNPFSGSRTLTGTSVSESATYSQKTSFQPQGGSTPYTADLSITGAAEIRNDWDFGINVPRRDGDDDFRAERFDAPQAEFGYAPSHSLYRSGLVNDRYVPPGDGETAGRTEPQPNPNLDTRRFRVRPGFEEVGQHLGSLPRPAPDTDGRGAVDHRPTGTQLDARLRRDNYTLTGESREAVLDEISAHTTGRGVPKTLDVKLVALGRRASRGPEGTDRRVEVGNQIRHGTIKIETVRGRPTVTDLGGKATFGSQTSLATSDTRSTPGTTTRSTRFEVAEIVPTRFSGSDEPRNLPSELPRDRPTNVAPAPNVSASSTTNRTDSDTEKTTITWTTEVEGPYAIAETPEHIRLTVSYGDRSFTIEGDYATVRESFPAAYLELVDAAGGVGGSTPARRSGPAPAPRLVNPTGRLNGSVQDWRDRAPRPDGGARRPDVPIAPLTVQDHGANVLDAAYVAIARAHGWQHTGALDAAAIHPARQRPRQHHDQRRLPQGLPQRRPPAGRHGTHRHRPDPVAARGQRAHRPGHPRRCRRRVLDQGVPVERHLALVGRHRVHHRRRRPSDPAGGDHRRGPAGRHAHRPDPQHRPGRRGRPRQHRGARRRPHRRAHRQRPPGARPRRDLQALLPGVDPGGLGRVGRGPAPLDPRLRPPADPRDGGGGDHRHRLGGRGRRPCSRPAGPDPRQGVGPGRRHPGEARRRGEDLLRRAGQAATAGPAAHRRPHRPAKRFTAWRDALDRARATIGHPGAWSGSATPTADTPHGSRHGSGSSTPVREAPPGGGRFPAESSSSGRRGGGDLTVMRMEVDPTAVAHTGQGDPTPPTSVDQARARVARAQTDVVRFETDLETLRTNLGLTEDDPYYLGGRVEAAQRRVTAAQTEIDLARARLADARDGNTSPQIARGEMARAQDELDRATADLGRARAAFADAGGSYDADGAPAPGPRFGSRTDAPRSTDASPGPDAGTRTTAPPGTGAETPGTVGGQRAEAAVREWRDNPVIEANPAFTDSPQMSWANAAVAPVSGQVAQYLATALHPRLNASSALPMFTSYLAHRLGVPLPEVLAGFRSTTRSPDRVEQMIREQWALWHRSGALDGALDAIAEYGTPIPWTMRVPPALPWQGNGQEPGSVGMGRARRFADDAEAVTWAETAMPFPRMPDESRRALREYSEEGHSIVNRALRHGEVPVPEGLTQQEAERRATDLIRHIDNGIGRSQLPEPVILDRGVESDFIARLVRDRYGPDADPEDPRAVESLVGTTFVDDGVVSTSVGRYPAALRDAYLLIRAPQGLPVVNLISVAEWTNDERELTVSRGLKYVVHDVYQRKGPSADFEDDLLWVLEVEVVPNSWEPPPGWRPAPLDESTRYWDPPDSDDDMDDASDMSSESDLQVNVATVGAPAATPAPNGRSDGASPESGIRADADGGGRSIEDARAEVARAQTEVVRFETELENTRNALGLAEDDLSYLGGRVEAAQRRVTAAQAETDLAQARLADARGSRTGTETARAEMDRARTELDRAHADLDQARENYA</sequence>
<keyword evidence="5" id="KW-1185">Reference proteome</keyword>
<feature type="compositionally biased region" description="Basic and acidic residues" evidence="2">
    <location>
        <begin position="1598"/>
        <end position="1614"/>
    </location>
</feature>
<feature type="region of interest" description="Disordered" evidence="2">
    <location>
        <begin position="1"/>
        <end position="22"/>
    </location>
</feature>
<feature type="compositionally biased region" description="Basic residues" evidence="2">
    <location>
        <begin position="1895"/>
        <end position="1920"/>
    </location>
</feature>
<dbReference type="RefSeq" id="WP_309485911.1">
    <property type="nucleotide sequence ID" value="NZ_QEIN01000296.1"/>
</dbReference>
<accession>A0A368SYU6</accession>
<dbReference type="Gene3D" id="3.90.176.10">
    <property type="entry name" value="Toxin ADP-ribosyltransferase, Chain A, domain 1"/>
    <property type="match status" value="1"/>
</dbReference>
<evidence type="ECO:0000313" key="4">
    <source>
        <dbReference type="EMBL" id="RCV50118.1"/>
    </source>
</evidence>
<evidence type="ECO:0000256" key="1">
    <source>
        <dbReference type="SAM" id="Coils"/>
    </source>
</evidence>
<feature type="compositionally biased region" description="Basic and acidic residues" evidence="2">
    <location>
        <begin position="349"/>
        <end position="358"/>
    </location>
</feature>
<reference evidence="4 5" key="1">
    <citation type="submission" date="2018-04" db="EMBL/GenBank/DDBJ databases">
        <title>Novel actinobacteria from marine sediment.</title>
        <authorList>
            <person name="Ng Z.Y."/>
            <person name="Tan G.Y.A."/>
        </authorList>
    </citation>
    <scope>NUCLEOTIDE SEQUENCE [LARGE SCALE GENOMIC DNA]</scope>
    <source>
        <strain evidence="4 5">TPS81</strain>
    </source>
</reference>
<feature type="region of interest" description="Disordered" evidence="2">
    <location>
        <begin position="1087"/>
        <end position="1136"/>
    </location>
</feature>
<feature type="region of interest" description="Disordered" evidence="2">
    <location>
        <begin position="938"/>
        <end position="969"/>
    </location>
</feature>
<comment type="caution">
    <text evidence="4">The sequence shown here is derived from an EMBL/GenBank/DDBJ whole genome shotgun (WGS) entry which is preliminary data.</text>
</comment>
<feature type="compositionally biased region" description="Basic residues" evidence="2">
    <location>
        <begin position="1859"/>
        <end position="1869"/>
    </location>
</feature>
<feature type="region of interest" description="Disordered" evidence="2">
    <location>
        <begin position="1552"/>
        <end position="1639"/>
    </location>
</feature>
<evidence type="ECO:0000256" key="2">
    <source>
        <dbReference type="SAM" id="MobiDB-lite"/>
    </source>
</evidence>
<feature type="region of interest" description="Disordered" evidence="2">
    <location>
        <begin position="2050"/>
        <end position="2105"/>
    </location>
</feature>
<dbReference type="Gene3D" id="1.20.120.330">
    <property type="entry name" value="Nucleotidyltransferases domain 2"/>
    <property type="match status" value="1"/>
</dbReference>
<dbReference type="GO" id="GO:0005576">
    <property type="term" value="C:extracellular region"/>
    <property type="evidence" value="ECO:0007669"/>
    <property type="project" value="InterPro"/>
</dbReference>